<dbReference type="SUPFAM" id="SSF51395">
    <property type="entry name" value="FMN-linked oxidoreductases"/>
    <property type="match status" value="1"/>
</dbReference>
<dbReference type="PANTHER" id="PTHR30217">
    <property type="entry name" value="PEPTIDASE U32 FAMILY"/>
    <property type="match status" value="1"/>
</dbReference>
<dbReference type="EMBL" id="QUSM01000007">
    <property type="protein sequence ID" value="RGD73253.1"/>
    <property type="molecule type" value="Genomic_DNA"/>
</dbReference>
<protein>
    <submittedName>
        <fullName evidence="2">U32 family peptidase</fullName>
    </submittedName>
</protein>
<dbReference type="PANTHER" id="PTHR30217:SF10">
    <property type="entry name" value="23S RRNA 5-HYDROXYCYTIDINE C2501 SYNTHASE"/>
    <property type="match status" value="1"/>
</dbReference>
<gene>
    <name evidence="2" type="ORF">DW687_10960</name>
</gene>
<dbReference type="Pfam" id="PF12392">
    <property type="entry name" value="DUF3656"/>
    <property type="match status" value="1"/>
</dbReference>
<dbReference type="RefSeq" id="WP_117532746.1">
    <property type="nucleotide sequence ID" value="NZ_QUSM01000007.1"/>
</dbReference>
<dbReference type="Pfam" id="PF01136">
    <property type="entry name" value="Peptidase_U32"/>
    <property type="match status" value="2"/>
</dbReference>
<evidence type="ECO:0000259" key="1">
    <source>
        <dbReference type="Pfam" id="PF12392"/>
    </source>
</evidence>
<dbReference type="InterPro" id="IPR001539">
    <property type="entry name" value="Peptidase_U32"/>
</dbReference>
<dbReference type="InterPro" id="IPR051454">
    <property type="entry name" value="RNA/ubiquinone_mod_enzymes"/>
</dbReference>
<name>A0A3E3DVK7_9FIRM</name>
<dbReference type="Proteomes" id="UP000261212">
    <property type="component" value="Unassembled WGS sequence"/>
</dbReference>
<evidence type="ECO:0000313" key="2">
    <source>
        <dbReference type="EMBL" id="RGD73253.1"/>
    </source>
</evidence>
<organism evidence="2 3">
    <name type="scientific">Anaerofustis stercorihominis</name>
    <dbReference type="NCBI Taxonomy" id="214853"/>
    <lineage>
        <taxon>Bacteria</taxon>
        <taxon>Bacillati</taxon>
        <taxon>Bacillota</taxon>
        <taxon>Clostridia</taxon>
        <taxon>Eubacteriales</taxon>
        <taxon>Eubacteriaceae</taxon>
        <taxon>Anaerofustis</taxon>
    </lineage>
</organism>
<feature type="domain" description="Peptidase U32 collagenase" evidence="1">
    <location>
        <begin position="303"/>
        <end position="412"/>
    </location>
</feature>
<reference evidence="2 3" key="1">
    <citation type="submission" date="2018-08" db="EMBL/GenBank/DDBJ databases">
        <title>A genome reference for cultivated species of the human gut microbiota.</title>
        <authorList>
            <person name="Zou Y."/>
            <person name="Xue W."/>
            <person name="Luo G."/>
        </authorList>
    </citation>
    <scope>NUCLEOTIDE SEQUENCE [LARGE SCALE GENOMIC DNA]</scope>
    <source>
        <strain evidence="2 3">AM25-6</strain>
    </source>
</reference>
<dbReference type="InterPro" id="IPR020988">
    <property type="entry name" value="Pept_U32_collagenase"/>
</dbReference>
<comment type="caution">
    <text evidence="2">The sequence shown here is derived from an EMBL/GenBank/DDBJ whole genome shotgun (WGS) entry which is preliminary data.</text>
</comment>
<sequence length="687" mass="78157">MIVNGNEIEILAPAGSFENLKTAILSGADSVYFGLSNFNARRNAENFSSFEDIKEAVDFCHLRGKKAHVTLNTLVYDNEIQDLVKEIEVINKAGFDAIIVQDLGVINILKQISKVPIHASTQLSVHNVSDAKKLKDMGFDRVVLSRELSLKEIKRIMDEVDVEVEIFIHGALCMSVSGQCYFSSALGERSGNRGLCAGVCRLPFYVREKGRYDLSLKDVCYIDYIEEFANMGIASLKIEGRMKSKEYVKSVVSEIRNKIEFGKYNKKLLKDVFSRSGFTDGYITGKRNNMFGIRSEEDKSYTKAAIEEIKSKDIYEDKVKVDIKYDFTLGKNSYLEMIDEDNNIVSVKGDIIEEAKNKPTAKENIEKNLLKLGSTVYEINDMEGKADNNIFVPISSINELRRNATDKLDKIRISKFPVYDIGKLIKPKDKSRPIGGKNIAVINDINTLNEFILDYFDETYIPLFELNKLNKDLIVKYKGKLGVEIPRVYFDEEANINKNLLKAKELGIKKGLAHTIGKIAMLDELDFEIMTGFGTNITNSYSVDLLEKEIHNLKNVILSFENTINNINKIKSNTELSIIVYGYLPLMTARNCPVKKEIGCKNCNKKQSLNDRIGKKFRVKCNGQTSELYNTYPLCVFDRLNKLDSDINKIFMFNDENKNDIKNIIKHYENSELLNDSTRGCYFRKLL</sequence>
<accession>A0A3E3DVK7</accession>
<proteinExistence type="predicted"/>
<dbReference type="AlphaFoldDB" id="A0A3E3DVK7"/>
<evidence type="ECO:0000313" key="3">
    <source>
        <dbReference type="Proteomes" id="UP000261212"/>
    </source>
</evidence>